<dbReference type="OrthoDB" id="4186410at2"/>
<keyword evidence="4" id="KW-0749">Sporulation</keyword>
<keyword evidence="5" id="KW-0717">Septation</keyword>
<dbReference type="RefSeq" id="WP_150214015.1">
    <property type="nucleotide sequence ID" value="NZ_CP029192.1"/>
</dbReference>
<evidence type="ECO:0000313" key="7">
    <source>
        <dbReference type="EMBL" id="QES32409.1"/>
    </source>
</evidence>
<dbReference type="EMBL" id="CP029192">
    <property type="protein sequence ID" value="QES32409.1"/>
    <property type="molecule type" value="Genomic_DNA"/>
</dbReference>
<evidence type="ECO:0000256" key="6">
    <source>
        <dbReference type="ARBA" id="ARBA00023306"/>
    </source>
</evidence>
<sequence>MSGYRPGVQAGRTAPRSCPPLVLHVERVLDVSARQPVRAEFGFDPGAPLAVRVEFGVQGGPCVVWRIGRDVLRQGLRSRSGLGDAQLWPSDVAGRATVRLQLASGDMAALFVLPAPPLADWLEHTYELVPEGQELAGVDWDDTTAALLGGR</sequence>
<gene>
    <name evidence="7" type="ORF">DEJ48_02400</name>
</gene>
<evidence type="ECO:0000256" key="5">
    <source>
        <dbReference type="ARBA" id="ARBA00023210"/>
    </source>
</evidence>
<keyword evidence="3 7" id="KW-0132">Cell division</keyword>
<name>A0A5P2BVF3_STRVZ</name>
<comment type="subcellular location">
    <subcellularLocation>
        <location evidence="1">Cell septum</location>
    </subcellularLocation>
</comment>
<dbReference type="GO" id="GO:0030435">
    <property type="term" value="P:sporulation resulting in formation of a cellular spore"/>
    <property type="evidence" value="ECO:0007669"/>
    <property type="project" value="UniProtKB-KW"/>
</dbReference>
<protein>
    <submittedName>
        <fullName evidence="7">SsgA family sporulation/cell division regulator</fullName>
    </submittedName>
</protein>
<evidence type="ECO:0000313" key="8">
    <source>
        <dbReference type="Proteomes" id="UP000322927"/>
    </source>
</evidence>
<proteinExistence type="inferred from homology"/>
<dbReference type="InterPro" id="IPR038658">
    <property type="entry name" value="SsgB_sf"/>
</dbReference>
<accession>A0A5P2BVF3</accession>
<reference evidence="7 8" key="1">
    <citation type="submission" date="2018-05" db="EMBL/GenBank/DDBJ databases">
        <title>Streptomyces venezuelae.</title>
        <authorList>
            <person name="Kim W."/>
            <person name="Lee N."/>
            <person name="Cho B.-K."/>
        </authorList>
    </citation>
    <scope>NUCLEOTIDE SEQUENCE [LARGE SCALE GENOMIC DNA]</scope>
    <source>
        <strain evidence="7 8">ATCC 14584</strain>
    </source>
</reference>
<dbReference type="GO" id="GO:0000917">
    <property type="term" value="P:division septum assembly"/>
    <property type="evidence" value="ECO:0007669"/>
    <property type="project" value="UniProtKB-KW"/>
</dbReference>
<evidence type="ECO:0000256" key="4">
    <source>
        <dbReference type="ARBA" id="ARBA00022969"/>
    </source>
</evidence>
<dbReference type="InterPro" id="IPR006776">
    <property type="entry name" value="SsgB"/>
</dbReference>
<dbReference type="AlphaFoldDB" id="A0A5P2BVF3"/>
<organism evidence="7 8">
    <name type="scientific">Streptomyces venezuelae</name>
    <dbReference type="NCBI Taxonomy" id="54571"/>
    <lineage>
        <taxon>Bacteria</taxon>
        <taxon>Bacillati</taxon>
        <taxon>Actinomycetota</taxon>
        <taxon>Actinomycetes</taxon>
        <taxon>Kitasatosporales</taxon>
        <taxon>Streptomycetaceae</taxon>
        <taxon>Streptomyces</taxon>
    </lineage>
</organism>
<evidence type="ECO:0000256" key="2">
    <source>
        <dbReference type="ARBA" id="ARBA00009323"/>
    </source>
</evidence>
<dbReference type="GO" id="GO:0030428">
    <property type="term" value="C:cell septum"/>
    <property type="evidence" value="ECO:0007669"/>
    <property type="project" value="UniProtKB-SubCell"/>
</dbReference>
<evidence type="ECO:0000256" key="1">
    <source>
        <dbReference type="ARBA" id="ARBA00004431"/>
    </source>
</evidence>
<dbReference type="Pfam" id="PF04686">
    <property type="entry name" value="SsgA"/>
    <property type="match status" value="1"/>
</dbReference>
<dbReference type="Gene3D" id="2.30.31.20">
    <property type="entry name" value="Sporulation-specific cell division protein SsgB"/>
    <property type="match status" value="1"/>
</dbReference>
<dbReference type="Proteomes" id="UP000322927">
    <property type="component" value="Chromosome"/>
</dbReference>
<evidence type="ECO:0000256" key="3">
    <source>
        <dbReference type="ARBA" id="ARBA00022618"/>
    </source>
</evidence>
<keyword evidence="6" id="KW-0131">Cell cycle</keyword>
<comment type="similarity">
    <text evidence="2">Belongs to the SsgA family.</text>
</comment>